<comment type="caution">
    <text evidence="5">The sequence shown here is derived from an EMBL/GenBank/DDBJ whole genome shotgun (WGS) entry which is preliminary data.</text>
</comment>
<evidence type="ECO:0000313" key="5">
    <source>
        <dbReference type="EMBL" id="TDH65411.1"/>
    </source>
</evidence>
<accession>A0A976FET0</accession>
<dbReference type="Gene3D" id="3.30.1360.40">
    <property type="match status" value="1"/>
</dbReference>
<feature type="compositionally biased region" description="Acidic residues" evidence="3">
    <location>
        <begin position="66"/>
        <end position="79"/>
    </location>
</feature>
<dbReference type="OrthoDB" id="407355at2759"/>
<keyword evidence="2" id="KW-0648">Protein biosynthesis</keyword>
<comment type="similarity">
    <text evidence="1">Belongs to the RRF family.</text>
</comment>
<evidence type="ECO:0000313" key="6">
    <source>
        <dbReference type="Proteomes" id="UP000294530"/>
    </source>
</evidence>
<evidence type="ECO:0000256" key="1">
    <source>
        <dbReference type="ARBA" id="ARBA00005912"/>
    </source>
</evidence>
<dbReference type="RefSeq" id="XP_067814910.1">
    <property type="nucleotide sequence ID" value="XM_067960119.1"/>
</dbReference>
<proteinExistence type="inferred from homology"/>
<feature type="region of interest" description="Disordered" evidence="3">
    <location>
        <begin position="54"/>
        <end position="79"/>
    </location>
</feature>
<dbReference type="EMBL" id="SHOA02000001">
    <property type="protein sequence ID" value="TDH65411.1"/>
    <property type="molecule type" value="Genomic_DNA"/>
</dbReference>
<dbReference type="InterPro" id="IPR002661">
    <property type="entry name" value="Ribosome_recyc_fac"/>
</dbReference>
<feature type="domain" description="Ribosome recycling factor" evidence="4">
    <location>
        <begin position="101"/>
        <end position="182"/>
    </location>
</feature>
<dbReference type="InterPro" id="IPR023584">
    <property type="entry name" value="Ribosome_recyc_fac_dom"/>
</dbReference>
<dbReference type="GO" id="GO:0006412">
    <property type="term" value="P:translation"/>
    <property type="evidence" value="ECO:0007669"/>
    <property type="project" value="UniProtKB-KW"/>
</dbReference>
<protein>
    <recommendedName>
        <fullName evidence="4">Ribosome recycling factor domain-containing protein</fullName>
    </recommendedName>
</protein>
<dbReference type="InterPro" id="IPR036191">
    <property type="entry name" value="RRF_sf"/>
</dbReference>
<reference evidence="5 6" key="1">
    <citation type="journal article" date="2021" name="Genome Biol.">
        <title>AFLAP: assembly-free linkage analysis pipeline using k-mers from genome sequencing data.</title>
        <authorList>
            <person name="Fletcher K."/>
            <person name="Zhang L."/>
            <person name="Gil J."/>
            <person name="Han R."/>
            <person name="Cavanaugh K."/>
            <person name="Michelmore R."/>
        </authorList>
    </citation>
    <scope>NUCLEOTIDE SEQUENCE [LARGE SCALE GENOMIC DNA]</scope>
    <source>
        <strain evidence="5 6">SF5</strain>
    </source>
</reference>
<dbReference type="PANTHER" id="PTHR20982">
    <property type="entry name" value="RIBOSOME RECYCLING FACTOR"/>
    <property type="match status" value="1"/>
</dbReference>
<dbReference type="AlphaFoldDB" id="A0A976FET0"/>
<organism evidence="5 6">
    <name type="scientific">Bremia lactucae</name>
    <name type="common">Lettuce downy mildew</name>
    <dbReference type="NCBI Taxonomy" id="4779"/>
    <lineage>
        <taxon>Eukaryota</taxon>
        <taxon>Sar</taxon>
        <taxon>Stramenopiles</taxon>
        <taxon>Oomycota</taxon>
        <taxon>Peronosporomycetes</taxon>
        <taxon>Peronosporales</taxon>
        <taxon>Peronosporaceae</taxon>
        <taxon>Bremia</taxon>
    </lineage>
</organism>
<dbReference type="GeneID" id="94345790"/>
<sequence length="199" mass="21681">MALRVISCRFIRLTSRSTPRSLVPIAASAWTCPTSQPVSVLPVHTRSFAKTKKRNSSAVLPPRVEEYDDDNELNDGEEEEPARILAKASKNMKGAVVNFMRALNQMRPSCADGGIFDELHVQAYGHHVLLAQVAQVAIAGTHALSVTVYDASLVQNVKKAIESTNPIYSVRENVNSLEISFPVYVAVALCSVLDADSVM</sequence>
<dbReference type="SUPFAM" id="SSF55194">
    <property type="entry name" value="Ribosome recycling factor, RRF"/>
    <property type="match status" value="1"/>
</dbReference>
<keyword evidence="6" id="KW-1185">Reference proteome</keyword>
<dbReference type="PANTHER" id="PTHR20982:SF3">
    <property type="entry name" value="MITOCHONDRIAL RIBOSOME RECYCLING FACTOR PSEUDO 1"/>
    <property type="match status" value="1"/>
</dbReference>
<evidence type="ECO:0000256" key="2">
    <source>
        <dbReference type="ARBA" id="ARBA00022917"/>
    </source>
</evidence>
<name>A0A976FET0_BRELC</name>
<dbReference type="KEGG" id="blac:94345790"/>
<dbReference type="Pfam" id="PF01765">
    <property type="entry name" value="RRF"/>
    <property type="match status" value="1"/>
</dbReference>
<gene>
    <name evidence="5" type="ORF">CCR75_002019</name>
</gene>
<dbReference type="Proteomes" id="UP000294530">
    <property type="component" value="Unassembled WGS sequence"/>
</dbReference>
<evidence type="ECO:0000259" key="4">
    <source>
        <dbReference type="Pfam" id="PF01765"/>
    </source>
</evidence>
<evidence type="ECO:0000256" key="3">
    <source>
        <dbReference type="SAM" id="MobiDB-lite"/>
    </source>
</evidence>
<dbReference type="GO" id="GO:0005739">
    <property type="term" value="C:mitochondrion"/>
    <property type="evidence" value="ECO:0007669"/>
    <property type="project" value="TreeGrafter"/>
</dbReference>
<dbReference type="GO" id="GO:0043023">
    <property type="term" value="F:ribosomal large subunit binding"/>
    <property type="evidence" value="ECO:0007669"/>
    <property type="project" value="TreeGrafter"/>
</dbReference>